<feature type="chain" id="PRO_5015200556" evidence="1">
    <location>
        <begin position="21"/>
        <end position="162"/>
    </location>
</feature>
<dbReference type="GO" id="GO:0016491">
    <property type="term" value="F:oxidoreductase activity"/>
    <property type="evidence" value="ECO:0007669"/>
    <property type="project" value="InterPro"/>
</dbReference>
<dbReference type="InterPro" id="IPR000866">
    <property type="entry name" value="AhpC/TSA"/>
</dbReference>
<dbReference type="InterPro" id="IPR013766">
    <property type="entry name" value="Thioredoxin_domain"/>
</dbReference>
<comment type="caution">
    <text evidence="3">The sequence shown here is derived from an EMBL/GenBank/DDBJ whole genome shotgun (WGS) entry which is preliminary data.</text>
</comment>
<organism evidence="3 4">
    <name type="scientific">Allosphingosinicella deserti</name>
    <dbReference type="NCBI Taxonomy" id="2116704"/>
    <lineage>
        <taxon>Bacteria</taxon>
        <taxon>Pseudomonadati</taxon>
        <taxon>Pseudomonadota</taxon>
        <taxon>Alphaproteobacteria</taxon>
        <taxon>Sphingomonadales</taxon>
        <taxon>Sphingomonadaceae</taxon>
        <taxon>Allosphingosinicella</taxon>
    </lineage>
</organism>
<sequence length="162" mass="17541">MRYGLVAAAVAVAAVSPVGAAPKIGAAAPAFTITTFDKKKVTLAEMRGKVVVINHWATWCGPCKSEMPMMSNFHARYKQHGFEIFGVTTEDSVQPYALKKVAAVLSYPLARGIKGNYPILKGVPTTYVIDRAGVLRFAKAGSFETEEFIDLIIPLLREPAPE</sequence>
<evidence type="ECO:0000256" key="1">
    <source>
        <dbReference type="SAM" id="SignalP"/>
    </source>
</evidence>
<feature type="domain" description="Thioredoxin" evidence="2">
    <location>
        <begin position="22"/>
        <end position="157"/>
    </location>
</feature>
<name>A0A2P7QY22_9SPHN</name>
<gene>
    <name evidence="3" type="ORF">C7I55_00055</name>
</gene>
<dbReference type="InterPro" id="IPR036249">
    <property type="entry name" value="Thioredoxin-like_sf"/>
</dbReference>
<dbReference type="GO" id="GO:0016209">
    <property type="term" value="F:antioxidant activity"/>
    <property type="evidence" value="ECO:0007669"/>
    <property type="project" value="InterPro"/>
</dbReference>
<evidence type="ECO:0000313" key="4">
    <source>
        <dbReference type="Proteomes" id="UP000241167"/>
    </source>
</evidence>
<keyword evidence="1" id="KW-0732">Signal</keyword>
<dbReference type="InterPro" id="IPR050553">
    <property type="entry name" value="Thioredoxin_ResA/DsbE_sf"/>
</dbReference>
<dbReference type="CDD" id="cd02966">
    <property type="entry name" value="TlpA_like_family"/>
    <property type="match status" value="1"/>
</dbReference>
<evidence type="ECO:0000313" key="3">
    <source>
        <dbReference type="EMBL" id="PSJ42856.1"/>
    </source>
</evidence>
<feature type="signal peptide" evidence="1">
    <location>
        <begin position="1"/>
        <end position="20"/>
    </location>
</feature>
<proteinExistence type="predicted"/>
<dbReference type="Proteomes" id="UP000241167">
    <property type="component" value="Unassembled WGS sequence"/>
</dbReference>
<dbReference type="AlphaFoldDB" id="A0A2P7QY22"/>
<dbReference type="PANTHER" id="PTHR42852:SF17">
    <property type="entry name" value="THIOREDOXIN-LIKE PROTEIN HI_1115"/>
    <property type="match status" value="1"/>
</dbReference>
<dbReference type="PROSITE" id="PS51352">
    <property type="entry name" value="THIOREDOXIN_2"/>
    <property type="match status" value="1"/>
</dbReference>
<reference evidence="3 4" key="1">
    <citation type="submission" date="2018-03" db="EMBL/GenBank/DDBJ databases">
        <title>The draft genome of Sphingosinicella sp. GL-C-18.</title>
        <authorList>
            <person name="Liu L."/>
            <person name="Li L."/>
            <person name="Liang L."/>
            <person name="Zhang X."/>
            <person name="Wang T."/>
        </authorList>
    </citation>
    <scope>NUCLEOTIDE SEQUENCE [LARGE SCALE GENOMIC DNA]</scope>
    <source>
        <strain evidence="3 4">GL-C-18</strain>
    </source>
</reference>
<dbReference type="SUPFAM" id="SSF52833">
    <property type="entry name" value="Thioredoxin-like"/>
    <property type="match status" value="1"/>
</dbReference>
<dbReference type="PANTHER" id="PTHR42852">
    <property type="entry name" value="THIOL:DISULFIDE INTERCHANGE PROTEIN DSBE"/>
    <property type="match status" value="1"/>
</dbReference>
<dbReference type="OrthoDB" id="9799347at2"/>
<protein>
    <submittedName>
        <fullName evidence="3">Thiol:disulfide interchange protein</fullName>
    </submittedName>
</protein>
<dbReference type="Gene3D" id="3.40.30.10">
    <property type="entry name" value="Glutaredoxin"/>
    <property type="match status" value="1"/>
</dbReference>
<dbReference type="RefSeq" id="WP_106510872.1">
    <property type="nucleotide sequence ID" value="NZ_PXYI01000001.1"/>
</dbReference>
<accession>A0A2P7QY22</accession>
<keyword evidence="4" id="KW-1185">Reference proteome</keyword>
<evidence type="ECO:0000259" key="2">
    <source>
        <dbReference type="PROSITE" id="PS51352"/>
    </source>
</evidence>
<dbReference type="Pfam" id="PF00578">
    <property type="entry name" value="AhpC-TSA"/>
    <property type="match status" value="1"/>
</dbReference>
<dbReference type="EMBL" id="PXYI01000001">
    <property type="protein sequence ID" value="PSJ42856.1"/>
    <property type="molecule type" value="Genomic_DNA"/>
</dbReference>